<feature type="non-terminal residue" evidence="1">
    <location>
        <position position="410"/>
    </location>
</feature>
<protein>
    <submittedName>
        <fullName evidence="1">TPR-like protein</fullName>
    </submittedName>
</protein>
<evidence type="ECO:0000313" key="2">
    <source>
        <dbReference type="Proteomes" id="UP000799421"/>
    </source>
</evidence>
<gene>
    <name evidence="1" type="ORF">K470DRAFT_202462</name>
</gene>
<dbReference type="OrthoDB" id="626167at2759"/>
<organism evidence="1 2">
    <name type="scientific">Piedraia hortae CBS 480.64</name>
    <dbReference type="NCBI Taxonomy" id="1314780"/>
    <lineage>
        <taxon>Eukaryota</taxon>
        <taxon>Fungi</taxon>
        <taxon>Dikarya</taxon>
        <taxon>Ascomycota</taxon>
        <taxon>Pezizomycotina</taxon>
        <taxon>Dothideomycetes</taxon>
        <taxon>Dothideomycetidae</taxon>
        <taxon>Capnodiales</taxon>
        <taxon>Piedraiaceae</taxon>
        <taxon>Piedraia</taxon>
    </lineage>
</organism>
<dbReference type="PANTHER" id="PTHR46082">
    <property type="entry name" value="ATP/GTP-BINDING PROTEIN-RELATED"/>
    <property type="match status" value="1"/>
</dbReference>
<proteinExistence type="predicted"/>
<keyword evidence="2" id="KW-1185">Reference proteome</keyword>
<evidence type="ECO:0000313" key="1">
    <source>
        <dbReference type="EMBL" id="KAF2857306.1"/>
    </source>
</evidence>
<dbReference type="SUPFAM" id="SSF48452">
    <property type="entry name" value="TPR-like"/>
    <property type="match status" value="3"/>
</dbReference>
<dbReference type="EMBL" id="MU006051">
    <property type="protein sequence ID" value="KAF2857306.1"/>
    <property type="molecule type" value="Genomic_DNA"/>
</dbReference>
<dbReference type="InterPro" id="IPR053137">
    <property type="entry name" value="NLR-like"/>
</dbReference>
<dbReference type="Gene3D" id="1.25.40.10">
    <property type="entry name" value="Tetratricopeptide repeat domain"/>
    <property type="match status" value="2"/>
</dbReference>
<name>A0A6A7BPM5_9PEZI</name>
<dbReference type="AlphaFoldDB" id="A0A6A7BPM5"/>
<dbReference type="InterPro" id="IPR011990">
    <property type="entry name" value="TPR-like_helical_dom_sf"/>
</dbReference>
<dbReference type="Pfam" id="PF13424">
    <property type="entry name" value="TPR_12"/>
    <property type="match status" value="1"/>
</dbReference>
<reference evidence="1" key="1">
    <citation type="journal article" date="2020" name="Stud. Mycol.">
        <title>101 Dothideomycetes genomes: a test case for predicting lifestyles and emergence of pathogens.</title>
        <authorList>
            <person name="Haridas S."/>
            <person name="Albert R."/>
            <person name="Binder M."/>
            <person name="Bloem J."/>
            <person name="Labutti K."/>
            <person name="Salamov A."/>
            <person name="Andreopoulos B."/>
            <person name="Baker S."/>
            <person name="Barry K."/>
            <person name="Bills G."/>
            <person name="Bluhm B."/>
            <person name="Cannon C."/>
            <person name="Castanera R."/>
            <person name="Culley D."/>
            <person name="Daum C."/>
            <person name="Ezra D."/>
            <person name="Gonzalez J."/>
            <person name="Henrissat B."/>
            <person name="Kuo A."/>
            <person name="Liang C."/>
            <person name="Lipzen A."/>
            <person name="Lutzoni F."/>
            <person name="Magnuson J."/>
            <person name="Mondo S."/>
            <person name="Nolan M."/>
            <person name="Ohm R."/>
            <person name="Pangilinan J."/>
            <person name="Park H.-J."/>
            <person name="Ramirez L."/>
            <person name="Alfaro M."/>
            <person name="Sun H."/>
            <person name="Tritt A."/>
            <person name="Yoshinaga Y."/>
            <person name="Zwiers L.-H."/>
            <person name="Turgeon B."/>
            <person name="Goodwin S."/>
            <person name="Spatafora J."/>
            <person name="Crous P."/>
            <person name="Grigoriev I."/>
        </authorList>
    </citation>
    <scope>NUCLEOTIDE SEQUENCE</scope>
    <source>
        <strain evidence="1">CBS 480.64</strain>
    </source>
</reference>
<dbReference type="Proteomes" id="UP000799421">
    <property type="component" value="Unassembled WGS sequence"/>
</dbReference>
<dbReference type="Pfam" id="PF13374">
    <property type="entry name" value="TPR_10"/>
    <property type="match status" value="2"/>
</dbReference>
<accession>A0A6A7BPM5</accession>
<sequence length="410" mass="46486">YRQQGNLTKARAMLEFALTGRERLCGENGDAATSSANELAHVFFCKGDMDKAEELYYRTLHQRIASRGSKSPRTIETMIDLATVYNRRHPELARPLYLQALRSCRETLDPKHRISLKAISSLAAHYVDGGQNDLALPLYLEAYLGYNHRLGRRHPTSLQHAHDFAVCLMNLQRTAAAEMLLVKLQEWCSAELGEADELTLAVTHSLGKNALEYADFRRAEEQFWTAWTGRKQTLGERHVLTIESLYQLVPVYDRQGKQQQALDACVHVLQARERSLVLMHPDAVEVMLNLAKRYGEQGQLIEAERLFRKAQKGCDLNKGPKHKMTINASHMHALILAILGKLGEAETLLRKCVHLFYEVYGVSHVKSVTVTFHWGLVLGKQGRFDDAIKSLHLARRDFGRTLGADHHMTL</sequence>
<dbReference type="PANTHER" id="PTHR46082:SF6">
    <property type="entry name" value="AAA+ ATPASE DOMAIN-CONTAINING PROTEIN-RELATED"/>
    <property type="match status" value="1"/>
</dbReference>
<feature type="non-terminal residue" evidence="1">
    <location>
        <position position="1"/>
    </location>
</feature>